<name>A0A0C2GEB8_9BILA</name>
<dbReference type="OrthoDB" id="3366231at2759"/>
<protein>
    <recommendedName>
        <fullName evidence="1">Helitron helicase-like domain-containing protein</fullName>
    </recommendedName>
</protein>
<dbReference type="Proteomes" id="UP000054047">
    <property type="component" value="Unassembled WGS sequence"/>
</dbReference>
<reference evidence="2 3" key="1">
    <citation type="submission" date="2013-12" db="EMBL/GenBank/DDBJ databases">
        <title>Draft genome of the parsitic nematode Ancylostoma duodenale.</title>
        <authorList>
            <person name="Mitreva M."/>
        </authorList>
    </citation>
    <scope>NUCLEOTIDE SEQUENCE [LARGE SCALE GENOMIC DNA]</scope>
    <source>
        <strain evidence="2 3">Zhejiang</strain>
    </source>
</reference>
<proteinExistence type="predicted"/>
<evidence type="ECO:0000259" key="1">
    <source>
        <dbReference type="Pfam" id="PF14214"/>
    </source>
</evidence>
<dbReference type="EMBL" id="KN734565">
    <property type="protein sequence ID" value="KIH57279.1"/>
    <property type="molecule type" value="Genomic_DNA"/>
</dbReference>
<gene>
    <name evidence="2" type="ORF">ANCDUO_12531</name>
</gene>
<sequence>MAIAARYGKPTYFLTITCNIQWHEIQEDLYDGQMASSLTNKWKVRIVEEVDNAITAEIPNGETEPEAHAAVISYMIQRKCGIEAPVMGGAT</sequence>
<dbReference type="Pfam" id="PF14214">
    <property type="entry name" value="Helitron_like_N"/>
    <property type="match status" value="1"/>
</dbReference>
<organism evidence="2 3">
    <name type="scientific">Ancylostoma duodenale</name>
    <dbReference type="NCBI Taxonomy" id="51022"/>
    <lineage>
        <taxon>Eukaryota</taxon>
        <taxon>Metazoa</taxon>
        <taxon>Ecdysozoa</taxon>
        <taxon>Nematoda</taxon>
        <taxon>Chromadorea</taxon>
        <taxon>Rhabditida</taxon>
        <taxon>Rhabditina</taxon>
        <taxon>Rhabditomorpha</taxon>
        <taxon>Strongyloidea</taxon>
        <taxon>Ancylostomatidae</taxon>
        <taxon>Ancylostomatinae</taxon>
        <taxon>Ancylostoma</taxon>
    </lineage>
</organism>
<feature type="domain" description="Helitron helicase-like" evidence="1">
    <location>
        <begin position="1"/>
        <end position="34"/>
    </location>
</feature>
<keyword evidence="3" id="KW-1185">Reference proteome</keyword>
<dbReference type="AlphaFoldDB" id="A0A0C2GEB8"/>
<evidence type="ECO:0000313" key="2">
    <source>
        <dbReference type="EMBL" id="KIH57279.1"/>
    </source>
</evidence>
<accession>A0A0C2GEB8</accession>
<evidence type="ECO:0000313" key="3">
    <source>
        <dbReference type="Proteomes" id="UP000054047"/>
    </source>
</evidence>
<dbReference type="InterPro" id="IPR025476">
    <property type="entry name" value="Helitron_helicase-like"/>
</dbReference>